<gene>
    <name evidence="3" type="primary">cobN_5</name>
    <name evidence="3" type="ORF">NCTC9695_02215</name>
</gene>
<feature type="domain" description="CobN/magnesium chelatase" evidence="2">
    <location>
        <begin position="67"/>
        <end position="253"/>
    </location>
</feature>
<sequence length="285" mass="30353">MKPATAAAAKYRPAKAAHGHDHGRHHHHHGDHGHHHDHHHDHHGHDHHDHDHDWDDTLNEDGVPLSLAKMDGVDVAHLIEDIDGYLCELGAAQIRDGLHVLGNAPQGEALVDMLLALTRLPNLGIPGLPASVAAACGGDWVLWQQDQGKRLSETPATLQALAGQPLVTRADAHDAVMKLSSALIAELAARGYDAAAVPAAVAAVLPGVEPNADLERVLNFICDQLCLKLARTAEEIDNLLRGLEGGYVPAGPAARRRAAWPTSCPPAAISIRWTRAACPRMPPGA</sequence>
<reference evidence="3 4" key="1">
    <citation type="submission" date="2018-12" db="EMBL/GenBank/DDBJ databases">
        <authorList>
            <consortium name="Pathogen Informatics"/>
        </authorList>
    </citation>
    <scope>NUCLEOTIDE SEQUENCE [LARGE SCALE GENOMIC DNA]</scope>
    <source>
        <strain evidence="3 4">NCTC9695</strain>
    </source>
</reference>
<dbReference type="EMBL" id="LR134182">
    <property type="protein sequence ID" value="VEB41776.1"/>
    <property type="molecule type" value="Genomic_DNA"/>
</dbReference>
<dbReference type="InterPro" id="IPR003672">
    <property type="entry name" value="CobN/Mg_chltase"/>
</dbReference>
<dbReference type="AlphaFoldDB" id="A0A447TA43"/>
<proteinExistence type="predicted"/>
<feature type="region of interest" description="Disordered" evidence="1">
    <location>
        <begin position="1"/>
        <end position="53"/>
    </location>
</feature>
<evidence type="ECO:0000259" key="2">
    <source>
        <dbReference type="Pfam" id="PF02514"/>
    </source>
</evidence>
<evidence type="ECO:0000313" key="3">
    <source>
        <dbReference type="EMBL" id="VEB41776.1"/>
    </source>
</evidence>
<evidence type="ECO:0000256" key="1">
    <source>
        <dbReference type="SAM" id="MobiDB-lite"/>
    </source>
</evidence>
<dbReference type="Proteomes" id="UP000275777">
    <property type="component" value="Chromosome"/>
</dbReference>
<dbReference type="EC" id="6.6.1.2" evidence="3"/>
<protein>
    <submittedName>
        <fullName evidence="3">Aerobic cobaltochelatase subunit CobN</fullName>
        <ecNumber evidence="3">6.6.1.2</ecNumber>
    </submittedName>
</protein>
<feature type="compositionally biased region" description="Basic and acidic residues" evidence="1">
    <location>
        <begin position="43"/>
        <end position="53"/>
    </location>
</feature>
<accession>A0A447TA43</accession>
<name>A0A447TA43_CHRVL</name>
<evidence type="ECO:0000313" key="4">
    <source>
        <dbReference type="Proteomes" id="UP000275777"/>
    </source>
</evidence>
<feature type="compositionally biased region" description="Basic residues" evidence="1">
    <location>
        <begin position="12"/>
        <end position="42"/>
    </location>
</feature>
<dbReference type="GO" id="GO:0051116">
    <property type="term" value="F:cobaltochelatase activity"/>
    <property type="evidence" value="ECO:0007669"/>
    <property type="project" value="UniProtKB-EC"/>
</dbReference>
<keyword evidence="3" id="KW-0436">Ligase</keyword>
<organism evidence="3 4">
    <name type="scientific">Chromobacterium violaceum</name>
    <dbReference type="NCBI Taxonomy" id="536"/>
    <lineage>
        <taxon>Bacteria</taxon>
        <taxon>Pseudomonadati</taxon>
        <taxon>Pseudomonadota</taxon>
        <taxon>Betaproteobacteria</taxon>
        <taxon>Neisseriales</taxon>
        <taxon>Chromobacteriaceae</taxon>
        <taxon>Chromobacterium</taxon>
    </lineage>
</organism>
<dbReference type="Pfam" id="PF02514">
    <property type="entry name" value="CobN-Mg_chel"/>
    <property type="match status" value="1"/>
</dbReference>
<dbReference type="PANTHER" id="PTHR44119:SF4">
    <property type="entry name" value="AEROBIC COBALTOCHELATASE SUBUNIT COBN"/>
    <property type="match status" value="1"/>
</dbReference>
<feature type="compositionally biased region" description="Low complexity" evidence="1">
    <location>
        <begin position="1"/>
        <end position="11"/>
    </location>
</feature>
<dbReference type="PANTHER" id="PTHR44119">
    <property type="entry name" value="MAGNESIUM-CHELATASE SUBUNIT CHLH, CHLOROPLASTIC"/>
    <property type="match status" value="1"/>
</dbReference>